<dbReference type="EMBL" id="JAAMPI010000710">
    <property type="protein sequence ID" value="KAF4629176.1"/>
    <property type="molecule type" value="Genomic_DNA"/>
</dbReference>
<keyword evidence="1" id="KW-0378">Hydrolase</keyword>
<name>A0A8H4RH45_9HELO</name>
<dbReference type="PANTHER" id="PTHR22946:SF13">
    <property type="entry name" value="ALPHA_BETA HYDROLASE PSOB"/>
    <property type="match status" value="1"/>
</dbReference>
<dbReference type="Proteomes" id="UP000566819">
    <property type="component" value="Unassembled WGS sequence"/>
</dbReference>
<keyword evidence="3" id="KW-1185">Reference proteome</keyword>
<gene>
    <name evidence="2" type="ORF">G7Y89_g8973</name>
</gene>
<evidence type="ECO:0008006" key="4">
    <source>
        <dbReference type="Google" id="ProtNLM"/>
    </source>
</evidence>
<dbReference type="PANTHER" id="PTHR22946">
    <property type="entry name" value="DIENELACTONE HYDROLASE DOMAIN-CONTAINING PROTEIN-RELATED"/>
    <property type="match status" value="1"/>
</dbReference>
<organism evidence="2 3">
    <name type="scientific">Cudoniella acicularis</name>
    <dbReference type="NCBI Taxonomy" id="354080"/>
    <lineage>
        <taxon>Eukaryota</taxon>
        <taxon>Fungi</taxon>
        <taxon>Dikarya</taxon>
        <taxon>Ascomycota</taxon>
        <taxon>Pezizomycotina</taxon>
        <taxon>Leotiomycetes</taxon>
        <taxon>Helotiales</taxon>
        <taxon>Tricladiaceae</taxon>
        <taxon>Cudoniella</taxon>
    </lineage>
</organism>
<dbReference type="Gene3D" id="1.20.1440.110">
    <property type="entry name" value="acylaminoacyl peptidase"/>
    <property type="match status" value="1"/>
</dbReference>
<accession>A0A8H4RH45</accession>
<dbReference type="InterPro" id="IPR029058">
    <property type="entry name" value="AB_hydrolase_fold"/>
</dbReference>
<dbReference type="OrthoDB" id="249703at2759"/>
<comment type="caution">
    <text evidence="2">The sequence shown here is derived from an EMBL/GenBank/DDBJ whole genome shotgun (WGS) entry which is preliminary data.</text>
</comment>
<reference evidence="2 3" key="1">
    <citation type="submission" date="2020-03" db="EMBL/GenBank/DDBJ databases">
        <title>Draft Genome Sequence of Cudoniella acicularis.</title>
        <authorList>
            <person name="Buettner E."/>
            <person name="Kellner H."/>
        </authorList>
    </citation>
    <scope>NUCLEOTIDE SEQUENCE [LARGE SCALE GENOMIC DNA]</scope>
    <source>
        <strain evidence="2 3">DSM 108380</strain>
    </source>
</reference>
<evidence type="ECO:0000313" key="3">
    <source>
        <dbReference type="Proteomes" id="UP000566819"/>
    </source>
</evidence>
<dbReference type="SUPFAM" id="SSF53474">
    <property type="entry name" value="alpha/beta-Hydrolases"/>
    <property type="match status" value="1"/>
</dbReference>
<protein>
    <recommendedName>
        <fullName evidence="4">Alpha/beta hydrolase</fullName>
    </recommendedName>
</protein>
<sequence length="498" mass="55918">MHRFFGSDFFNFEFIRLLSTAPNGGCEIGEALASVSRIKDNDPESWSREWASCSERAEALADEASASGDMVAARGAYLRATNYARASQFMMSDRPNAPEPRLLPRAERYVTLFKKASGFLDEAELEFLNIPYEADKELPAILYLPRDNFRLKGCKIPIVVNVNGGDSIQEELFFVTPSAGPRLGYAVLTFDGPGQGMALRRDRLSMRPDYEFVTGKVLDFLWQYSKEHPELELDLERVAVVGATLGGYNALRAAVDPRFKACVSIDPVYDLWELAIMRMPKWFINGWLSGWIKDSFVNGMISLLSTLNFQFKWEVNHMMWAFGCDQPAKALLDLRSFSLQGKDGKFLHKIHCPVLVSGAAAAIYFKPEMSTTRIYEELIHLNDSQKKSWIAKETEGGGLQAKLDAQNQLRGFTSATIKLNQQIMAPVRETVLKLTSMRYKNDKVTEKEFHDYGTKEHAPKAAIIQARHGALKVAQCDPAGKSTTTMSKSRYGVATRIK</sequence>
<dbReference type="AlphaFoldDB" id="A0A8H4RH45"/>
<dbReference type="GO" id="GO:0016787">
    <property type="term" value="F:hydrolase activity"/>
    <property type="evidence" value="ECO:0007669"/>
    <property type="project" value="UniProtKB-KW"/>
</dbReference>
<dbReference type="Gene3D" id="3.40.50.1820">
    <property type="entry name" value="alpha/beta hydrolase"/>
    <property type="match status" value="1"/>
</dbReference>
<dbReference type="InterPro" id="IPR050261">
    <property type="entry name" value="FrsA_esterase"/>
</dbReference>
<evidence type="ECO:0000313" key="2">
    <source>
        <dbReference type="EMBL" id="KAF4629176.1"/>
    </source>
</evidence>
<proteinExistence type="predicted"/>
<evidence type="ECO:0000256" key="1">
    <source>
        <dbReference type="ARBA" id="ARBA00022801"/>
    </source>
</evidence>